<dbReference type="Proteomes" id="UP001165101">
    <property type="component" value="Unassembled WGS sequence"/>
</dbReference>
<accession>A0ACB5U3W2</accession>
<organism evidence="1 2">
    <name type="scientific">Candida boidinii</name>
    <name type="common">Yeast</name>
    <dbReference type="NCBI Taxonomy" id="5477"/>
    <lineage>
        <taxon>Eukaryota</taxon>
        <taxon>Fungi</taxon>
        <taxon>Dikarya</taxon>
        <taxon>Ascomycota</taxon>
        <taxon>Saccharomycotina</taxon>
        <taxon>Pichiomycetes</taxon>
        <taxon>Pichiales</taxon>
        <taxon>Pichiaceae</taxon>
        <taxon>Ogataea</taxon>
        <taxon>Ogataea/Candida clade</taxon>
    </lineage>
</organism>
<evidence type="ECO:0000313" key="2">
    <source>
        <dbReference type="Proteomes" id="UP001165101"/>
    </source>
</evidence>
<dbReference type="EMBL" id="BSXV01004760">
    <property type="protein sequence ID" value="GMF01169.1"/>
    <property type="molecule type" value="Genomic_DNA"/>
</dbReference>
<keyword evidence="2" id="KW-1185">Reference proteome</keyword>
<comment type="caution">
    <text evidence="1">The sequence shown here is derived from an EMBL/GenBank/DDBJ whole genome shotgun (WGS) entry which is preliminary data.</text>
</comment>
<evidence type="ECO:0000313" key="1">
    <source>
        <dbReference type="EMBL" id="GMF01169.1"/>
    </source>
</evidence>
<gene>
    <name evidence="1" type="ORF">Cboi01_000576700</name>
</gene>
<protein>
    <submittedName>
        <fullName evidence="1">Unnamed protein product</fullName>
    </submittedName>
</protein>
<reference evidence="1" key="1">
    <citation type="submission" date="2023-04" db="EMBL/GenBank/DDBJ databases">
        <title>Candida boidinii NBRC 1967.</title>
        <authorList>
            <person name="Ichikawa N."/>
            <person name="Sato H."/>
            <person name="Tonouchi N."/>
        </authorList>
    </citation>
    <scope>NUCLEOTIDE SEQUENCE</scope>
    <source>
        <strain evidence="1">NBRC 1967</strain>
    </source>
</reference>
<name>A0ACB5U3W2_CANBO</name>
<proteinExistence type="predicted"/>
<sequence>MIQQPNTPTPSSSSSSVIVGSLPPGLIDLQMDPASDAKQDSRSTTPALSNILIQPKSSSPTPVIKKTTKKAKTEKTEKVVKPKSEKNKTNANANDKDAPPKKRKKLANPNDTPAVKKKKIKSESGTVSSDIKKNVTSSPKKIKNSDTKNSAPSSSSLSSLSSATSSAPLTAPTTKFVPQVSKPLVLLPNPNFVENNDNISDDNEQENKIERPKIIALHIPLVQEGKKPGEFQAIFNVMKLCEDKYGWNVMHPNGKIAFDLNDLDELDELDEDDEIDEDEDNELGSNSGTVIGAATTGTSVPVPESPSAAVNTPTHSVPIPSTNISDIDMIQQHMRKKRLY</sequence>